<sequence length="63" mass="7427">MVFVCMAQPKARSTLLEVQIMISDLGHFEFERLCLYWSRSQKPEFSIKADAEGPDFHWTKFND</sequence>
<evidence type="ECO:0000313" key="1">
    <source>
        <dbReference type="EMBL" id="MBX17956.1"/>
    </source>
</evidence>
<protein>
    <submittedName>
        <fullName evidence="1">Uncharacterized protein</fullName>
    </submittedName>
</protein>
<dbReference type="AlphaFoldDB" id="A0A2P2LJ01"/>
<accession>A0A2P2LJ01</accession>
<proteinExistence type="predicted"/>
<dbReference type="EMBL" id="GGEC01037472">
    <property type="protein sequence ID" value="MBX17956.1"/>
    <property type="molecule type" value="Transcribed_RNA"/>
</dbReference>
<reference evidence="1" key="1">
    <citation type="submission" date="2018-02" db="EMBL/GenBank/DDBJ databases">
        <title>Rhizophora mucronata_Transcriptome.</title>
        <authorList>
            <person name="Meera S.P."/>
            <person name="Sreeshan A."/>
            <person name="Augustine A."/>
        </authorList>
    </citation>
    <scope>NUCLEOTIDE SEQUENCE</scope>
    <source>
        <tissue evidence="1">Leaf</tissue>
    </source>
</reference>
<organism evidence="1">
    <name type="scientific">Rhizophora mucronata</name>
    <name type="common">Asiatic mangrove</name>
    <dbReference type="NCBI Taxonomy" id="61149"/>
    <lineage>
        <taxon>Eukaryota</taxon>
        <taxon>Viridiplantae</taxon>
        <taxon>Streptophyta</taxon>
        <taxon>Embryophyta</taxon>
        <taxon>Tracheophyta</taxon>
        <taxon>Spermatophyta</taxon>
        <taxon>Magnoliopsida</taxon>
        <taxon>eudicotyledons</taxon>
        <taxon>Gunneridae</taxon>
        <taxon>Pentapetalae</taxon>
        <taxon>rosids</taxon>
        <taxon>fabids</taxon>
        <taxon>Malpighiales</taxon>
        <taxon>Rhizophoraceae</taxon>
        <taxon>Rhizophora</taxon>
    </lineage>
</organism>
<name>A0A2P2LJ01_RHIMU</name>